<evidence type="ECO:0000313" key="1">
    <source>
        <dbReference type="EMBL" id="TGO21011.1"/>
    </source>
</evidence>
<organism evidence="1 2">
    <name type="scientific">Botrytis paeoniae</name>
    <dbReference type="NCBI Taxonomy" id="278948"/>
    <lineage>
        <taxon>Eukaryota</taxon>
        <taxon>Fungi</taxon>
        <taxon>Dikarya</taxon>
        <taxon>Ascomycota</taxon>
        <taxon>Pezizomycotina</taxon>
        <taxon>Leotiomycetes</taxon>
        <taxon>Helotiales</taxon>
        <taxon>Sclerotiniaceae</taxon>
        <taxon>Botrytis</taxon>
    </lineage>
</organism>
<name>A0A4Z1FHL1_9HELO</name>
<protein>
    <submittedName>
        <fullName evidence="1">Uncharacterized protein</fullName>
    </submittedName>
</protein>
<dbReference type="EMBL" id="PQXI01000247">
    <property type="protein sequence ID" value="TGO21011.1"/>
    <property type="molecule type" value="Genomic_DNA"/>
</dbReference>
<sequence length="234" mass="26624">MNYHLKPPKAGLSRHLLPITYDANMNPRNVFLLDGTAPASVQERLAAVLEDNRRRKEARQLQNAYHFSQSNVFHTNQPDHQFPIQGNLAQSYAQHQDAKSKFFNIDRDLQFEGSQLENLHQNFIRETNMNTYARLLSNNDFAQRDGDDITRHHVLSGNTSEYVAYNQPGQLRAPLNRLSFGQAAGNRAVSRQYTNLDPNEPQILLGQVGEHTIPTTELIIPEPLESSQAQHPSF</sequence>
<dbReference type="AlphaFoldDB" id="A0A4Z1FHL1"/>
<gene>
    <name evidence="1" type="ORF">BPAE_0248g00050</name>
</gene>
<proteinExistence type="predicted"/>
<keyword evidence="2" id="KW-1185">Reference proteome</keyword>
<evidence type="ECO:0000313" key="2">
    <source>
        <dbReference type="Proteomes" id="UP000297910"/>
    </source>
</evidence>
<reference evidence="1 2" key="1">
    <citation type="submission" date="2017-12" db="EMBL/GenBank/DDBJ databases">
        <title>Comparative genomics of Botrytis spp.</title>
        <authorList>
            <person name="Valero-Jimenez C.A."/>
            <person name="Tapia P."/>
            <person name="Veloso J."/>
            <person name="Silva-Moreno E."/>
            <person name="Staats M."/>
            <person name="Valdes J.H."/>
            <person name="Van Kan J.A.L."/>
        </authorList>
    </citation>
    <scope>NUCLEOTIDE SEQUENCE [LARGE SCALE GENOMIC DNA]</scope>
    <source>
        <strain evidence="1 2">Bp0003</strain>
    </source>
</reference>
<comment type="caution">
    <text evidence="1">The sequence shown here is derived from an EMBL/GenBank/DDBJ whole genome shotgun (WGS) entry which is preliminary data.</text>
</comment>
<accession>A0A4Z1FHL1</accession>
<dbReference type="Proteomes" id="UP000297910">
    <property type="component" value="Unassembled WGS sequence"/>
</dbReference>